<protein>
    <submittedName>
        <fullName evidence="2">Uncharacterized protein</fullName>
    </submittedName>
</protein>
<comment type="caution">
    <text evidence="2">The sequence shown here is derived from an EMBL/GenBank/DDBJ whole genome shotgun (WGS) entry which is preliminary data.</text>
</comment>
<evidence type="ECO:0000313" key="3">
    <source>
        <dbReference type="Proteomes" id="UP001281761"/>
    </source>
</evidence>
<evidence type="ECO:0000313" key="2">
    <source>
        <dbReference type="EMBL" id="KAK2954359.1"/>
    </source>
</evidence>
<evidence type="ECO:0000256" key="1">
    <source>
        <dbReference type="SAM" id="MobiDB-lite"/>
    </source>
</evidence>
<sequence>MLVSSSQSSLVITPTPEHRLEELIFLPLSNISFSTPVAHSISFLHGGSLSSMDVEGILNSGIVERLCARIESESSEVDLFQTLVVLDRFCCGLSEVIETEKSKTTDQGSSDDADLFSFTHRCELTLVRIEKAVLDLVKRVSGQRTADEKTLEVQEAIRGMIARYFRSSIPSATKEMGEMEELTKMNVELIEEGRQRREEQKRKAERKRKKEEEERKMKTERAAAIEVFHQDKFTLSGNVFTKRVSDWSSLFSLSFGPAVVRMTFLIRNWVSYNYFVGLIASDMVGKAAQTQGFFSRLERAASWHLYPSYQCASQNGKTFHKGSACKAVADGQRVVLEADGREGKRTLKLSQDGETQPVFFTNIPVPFRFGIQIFTSGASVEFVSTEVLGEASMVGGSLEVVMD</sequence>
<dbReference type="EMBL" id="JARBJD010000079">
    <property type="protein sequence ID" value="KAK2954359.1"/>
    <property type="molecule type" value="Genomic_DNA"/>
</dbReference>
<gene>
    <name evidence="2" type="ORF">BLNAU_10691</name>
</gene>
<organism evidence="2 3">
    <name type="scientific">Blattamonas nauphoetae</name>
    <dbReference type="NCBI Taxonomy" id="2049346"/>
    <lineage>
        <taxon>Eukaryota</taxon>
        <taxon>Metamonada</taxon>
        <taxon>Preaxostyla</taxon>
        <taxon>Oxymonadida</taxon>
        <taxon>Blattamonas</taxon>
    </lineage>
</organism>
<feature type="compositionally biased region" description="Basic and acidic residues" evidence="1">
    <location>
        <begin position="191"/>
        <end position="202"/>
    </location>
</feature>
<reference evidence="2 3" key="1">
    <citation type="journal article" date="2022" name="bioRxiv">
        <title>Genomics of Preaxostyla Flagellates Illuminates Evolutionary Transitions and the Path Towards Mitochondrial Loss.</title>
        <authorList>
            <person name="Novak L.V.F."/>
            <person name="Treitli S.C."/>
            <person name="Pyrih J."/>
            <person name="Halakuc P."/>
            <person name="Pipaliya S.V."/>
            <person name="Vacek V."/>
            <person name="Brzon O."/>
            <person name="Soukal P."/>
            <person name="Eme L."/>
            <person name="Dacks J.B."/>
            <person name="Karnkowska A."/>
            <person name="Elias M."/>
            <person name="Hampl V."/>
        </authorList>
    </citation>
    <scope>NUCLEOTIDE SEQUENCE [LARGE SCALE GENOMIC DNA]</scope>
    <source>
        <strain evidence="2">NAU3</strain>
        <tissue evidence="2">Gut</tissue>
    </source>
</reference>
<dbReference type="Proteomes" id="UP001281761">
    <property type="component" value="Unassembled WGS sequence"/>
</dbReference>
<name>A0ABQ9XRL7_9EUKA</name>
<proteinExistence type="predicted"/>
<feature type="region of interest" description="Disordered" evidence="1">
    <location>
        <begin position="191"/>
        <end position="216"/>
    </location>
</feature>
<accession>A0ABQ9XRL7</accession>
<keyword evidence="3" id="KW-1185">Reference proteome</keyword>